<feature type="transmembrane region" description="Helical" evidence="1">
    <location>
        <begin position="6"/>
        <end position="26"/>
    </location>
</feature>
<reference evidence="2" key="1">
    <citation type="submission" date="2014-09" db="EMBL/GenBank/DDBJ databases">
        <authorList>
            <person name="Magalhaes I.L.F."/>
            <person name="Oliveira U."/>
            <person name="Santos F.R."/>
            <person name="Vidigal T.H.D.A."/>
            <person name="Brescovit A.D."/>
            <person name="Santos A.J."/>
        </authorList>
    </citation>
    <scope>NUCLEOTIDE SEQUENCE</scope>
    <source>
        <tissue evidence="2">Shoot tissue taken approximately 20 cm above the soil surface</tissue>
    </source>
</reference>
<name>A0A0A9BX92_ARUDO</name>
<organism evidence="2">
    <name type="scientific">Arundo donax</name>
    <name type="common">Giant reed</name>
    <name type="synonym">Donax arundinaceus</name>
    <dbReference type="NCBI Taxonomy" id="35708"/>
    <lineage>
        <taxon>Eukaryota</taxon>
        <taxon>Viridiplantae</taxon>
        <taxon>Streptophyta</taxon>
        <taxon>Embryophyta</taxon>
        <taxon>Tracheophyta</taxon>
        <taxon>Spermatophyta</taxon>
        <taxon>Magnoliopsida</taxon>
        <taxon>Liliopsida</taxon>
        <taxon>Poales</taxon>
        <taxon>Poaceae</taxon>
        <taxon>PACMAD clade</taxon>
        <taxon>Arundinoideae</taxon>
        <taxon>Arundineae</taxon>
        <taxon>Arundo</taxon>
    </lineage>
</organism>
<dbReference type="EMBL" id="GBRH01229271">
    <property type="protein sequence ID" value="JAD68624.1"/>
    <property type="molecule type" value="Transcribed_RNA"/>
</dbReference>
<dbReference type="AlphaFoldDB" id="A0A0A9BX92"/>
<keyword evidence="1" id="KW-1133">Transmembrane helix</keyword>
<evidence type="ECO:0000313" key="2">
    <source>
        <dbReference type="EMBL" id="JAD68624.1"/>
    </source>
</evidence>
<reference evidence="2" key="2">
    <citation type="journal article" date="2015" name="Data Brief">
        <title>Shoot transcriptome of the giant reed, Arundo donax.</title>
        <authorList>
            <person name="Barrero R.A."/>
            <person name="Guerrero F.D."/>
            <person name="Moolhuijzen P."/>
            <person name="Goolsby J.A."/>
            <person name="Tidwell J."/>
            <person name="Bellgard S.E."/>
            <person name="Bellgard M.I."/>
        </authorList>
    </citation>
    <scope>NUCLEOTIDE SEQUENCE</scope>
    <source>
        <tissue evidence="2">Shoot tissue taken approximately 20 cm above the soil surface</tissue>
    </source>
</reference>
<protein>
    <submittedName>
        <fullName evidence="2">Uncharacterized protein</fullName>
    </submittedName>
</protein>
<sequence>MSYIPYFYAYNLVLCFTLLICYVNGIRDSKTN</sequence>
<proteinExistence type="predicted"/>
<evidence type="ECO:0000256" key="1">
    <source>
        <dbReference type="SAM" id="Phobius"/>
    </source>
</evidence>
<keyword evidence="1" id="KW-0812">Transmembrane</keyword>
<accession>A0A0A9BX92</accession>
<keyword evidence="1" id="KW-0472">Membrane</keyword>